<accession>A0ABQ7B3H9</accession>
<comment type="caution">
    <text evidence="1">The sequence shown here is derived from an EMBL/GenBank/DDBJ whole genome shotgun (WGS) entry which is preliminary data.</text>
</comment>
<dbReference type="Proteomes" id="UP000266723">
    <property type="component" value="Unassembled WGS sequence"/>
</dbReference>
<evidence type="ECO:0000313" key="1">
    <source>
        <dbReference type="EMBL" id="KAF3521015.1"/>
    </source>
</evidence>
<organism evidence="1 2">
    <name type="scientific">Brassica cretica</name>
    <name type="common">Mustard</name>
    <dbReference type="NCBI Taxonomy" id="69181"/>
    <lineage>
        <taxon>Eukaryota</taxon>
        <taxon>Viridiplantae</taxon>
        <taxon>Streptophyta</taxon>
        <taxon>Embryophyta</taxon>
        <taxon>Tracheophyta</taxon>
        <taxon>Spermatophyta</taxon>
        <taxon>Magnoliopsida</taxon>
        <taxon>eudicotyledons</taxon>
        <taxon>Gunneridae</taxon>
        <taxon>Pentapetalae</taxon>
        <taxon>rosids</taxon>
        <taxon>malvids</taxon>
        <taxon>Brassicales</taxon>
        <taxon>Brassicaceae</taxon>
        <taxon>Brassiceae</taxon>
        <taxon>Brassica</taxon>
    </lineage>
</organism>
<keyword evidence="2" id="KW-1185">Reference proteome</keyword>
<reference evidence="1 2" key="1">
    <citation type="journal article" date="2020" name="BMC Genomics">
        <title>Intraspecific diversification of the crop wild relative Brassica cretica Lam. using demographic model selection.</title>
        <authorList>
            <person name="Kioukis A."/>
            <person name="Michalopoulou V.A."/>
            <person name="Briers L."/>
            <person name="Pirintsos S."/>
            <person name="Studholme D.J."/>
            <person name="Pavlidis P."/>
            <person name="Sarris P.F."/>
        </authorList>
    </citation>
    <scope>NUCLEOTIDE SEQUENCE [LARGE SCALE GENOMIC DNA]</scope>
    <source>
        <strain evidence="2">cv. PFS-1207/04</strain>
    </source>
</reference>
<evidence type="ECO:0000313" key="2">
    <source>
        <dbReference type="Proteomes" id="UP000266723"/>
    </source>
</evidence>
<gene>
    <name evidence="1" type="ORF">DY000_02061954</name>
</gene>
<name>A0ABQ7B3H9_BRACR</name>
<sequence length="134" mass="14940">MKTSPNPTDESSSRLFTSLLTVLGSKSWRPPWGMGKYLRGRLNWICCHSTDESSLDRRVVTQPTSRHSTDESSLDRFVVTRPFMSSLGAERSLAVARLDLRSRLARSLAVTRSFSLLGPDRSLAVAQIPLSSWS</sequence>
<proteinExistence type="predicted"/>
<protein>
    <submittedName>
        <fullName evidence="1">Uncharacterized protein</fullName>
    </submittedName>
</protein>
<dbReference type="EMBL" id="QGKV02001556">
    <property type="protein sequence ID" value="KAF3521015.1"/>
    <property type="molecule type" value="Genomic_DNA"/>
</dbReference>